<feature type="compositionally biased region" description="Polar residues" evidence="2">
    <location>
        <begin position="1"/>
        <end position="25"/>
    </location>
</feature>
<evidence type="ECO:0000256" key="1">
    <source>
        <dbReference type="SAM" id="Coils"/>
    </source>
</evidence>
<keyword evidence="1" id="KW-0175">Coiled coil</keyword>
<feature type="compositionally biased region" description="Polar residues" evidence="2">
    <location>
        <begin position="1324"/>
        <end position="1336"/>
    </location>
</feature>
<feature type="region of interest" description="Disordered" evidence="2">
    <location>
        <begin position="268"/>
        <end position="310"/>
    </location>
</feature>
<dbReference type="SUPFAM" id="SSF51206">
    <property type="entry name" value="cAMP-binding domain-like"/>
    <property type="match status" value="1"/>
</dbReference>
<feature type="compositionally biased region" description="Basic residues" evidence="2">
    <location>
        <begin position="1313"/>
        <end position="1323"/>
    </location>
</feature>
<accession>A0A0S4J0L6</accession>
<feature type="compositionally biased region" description="Low complexity" evidence="2">
    <location>
        <begin position="1228"/>
        <end position="1250"/>
    </location>
</feature>
<proteinExistence type="predicted"/>
<evidence type="ECO:0000256" key="2">
    <source>
        <dbReference type="SAM" id="MobiDB-lite"/>
    </source>
</evidence>
<evidence type="ECO:0000259" key="3">
    <source>
        <dbReference type="PROSITE" id="PS50042"/>
    </source>
</evidence>
<feature type="domain" description="Cyclic nucleotide-binding" evidence="3">
    <location>
        <begin position="546"/>
        <end position="641"/>
    </location>
</feature>
<reference evidence="5" key="1">
    <citation type="submission" date="2015-09" db="EMBL/GenBank/DDBJ databases">
        <authorList>
            <consortium name="Pathogen Informatics"/>
        </authorList>
    </citation>
    <scope>NUCLEOTIDE SEQUENCE [LARGE SCALE GENOMIC DNA]</scope>
    <source>
        <strain evidence="5">Lake Konstanz</strain>
    </source>
</reference>
<evidence type="ECO:0000313" key="5">
    <source>
        <dbReference type="Proteomes" id="UP000051952"/>
    </source>
</evidence>
<feature type="compositionally biased region" description="Low complexity" evidence="2">
    <location>
        <begin position="206"/>
        <end position="215"/>
    </location>
</feature>
<feature type="region of interest" description="Disordered" evidence="2">
    <location>
        <begin position="206"/>
        <end position="255"/>
    </location>
</feature>
<dbReference type="Gene3D" id="2.60.120.10">
    <property type="entry name" value="Jelly Rolls"/>
    <property type="match status" value="1"/>
</dbReference>
<dbReference type="PANTHER" id="PTHR23011:SF28">
    <property type="entry name" value="CYCLIC NUCLEOTIDE-BINDING DOMAIN CONTAINING PROTEIN"/>
    <property type="match status" value="1"/>
</dbReference>
<dbReference type="PANTHER" id="PTHR23011">
    <property type="entry name" value="CYCLIC NUCLEOTIDE-BINDING DOMAIN CONTAINING PROTEIN"/>
    <property type="match status" value="1"/>
</dbReference>
<feature type="compositionally biased region" description="Low complexity" evidence="2">
    <location>
        <begin position="1293"/>
        <end position="1303"/>
    </location>
</feature>
<dbReference type="PROSITE" id="PS50042">
    <property type="entry name" value="CNMP_BINDING_3"/>
    <property type="match status" value="1"/>
</dbReference>
<feature type="region of interest" description="Disordered" evidence="2">
    <location>
        <begin position="1379"/>
        <end position="1399"/>
    </location>
</feature>
<protein>
    <submittedName>
        <fullName evidence="4">Cyclic nucleotide-binding protein, putative</fullName>
    </submittedName>
</protein>
<dbReference type="InterPro" id="IPR000595">
    <property type="entry name" value="cNMP-bd_dom"/>
</dbReference>
<feature type="compositionally biased region" description="Basic residues" evidence="2">
    <location>
        <begin position="1386"/>
        <end position="1399"/>
    </location>
</feature>
<gene>
    <name evidence="4" type="ORF">BSAL_84875</name>
</gene>
<dbReference type="SMART" id="SM00100">
    <property type="entry name" value="cNMP"/>
    <property type="match status" value="1"/>
</dbReference>
<dbReference type="Pfam" id="PF00027">
    <property type="entry name" value="cNMP_binding"/>
    <property type="match status" value="1"/>
</dbReference>
<feature type="compositionally biased region" description="Polar residues" evidence="2">
    <location>
        <begin position="1267"/>
        <end position="1278"/>
    </location>
</feature>
<feature type="region of interest" description="Disordered" evidence="2">
    <location>
        <begin position="1121"/>
        <end position="1279"/>
    </location>
</feature>
<evidence type="ECO:0000313" key="4">
    <source>
        <dbReference type="EMBL" id="CUG76115.1"/>
    </source>
</evidence>
<dbReference type="VEuPathDB" id="TriTrypDB:BSAL_84875"/>
<feature type="compositionally biased region" description="Low complexity" evidence="2">
    <location>
        <begin position="230"/>
        <end position="254"/>
    </location>
</feature>
<feature type="compositionally biased region" description="Polar residues" evidence="2">
    <location>
        <begin position="1122"/>
        <end position="1133"/>
    </location>
</feature>
<dbReference type="Proteomes" id="UP000051952">
    <property type="component" value="Unassembled WGS sequence"/>
</dbReference>
<feature type="region of interest" description="Disordered" evidence="2">
    <location>
        <begin position="1293"/>
        <end position="1336"/>
    </location>
</feature>
<organism evidence="4 5">
    <name type="scientific">Bodo saltans</name>
    <name type="common">Flagellated protozoan</name>
    <dbReference type="NCBI Taxonomy" id="75058"/>
    <lineage>
        <taxon>Eukaryota</taxon>
        <taxon>Discoba</taxon>
        <taxon>Euglenozoa</taxon>
        <taxon>Kinetoplastea</taxon>
        <taxon>Metakinetoplastina</taxon>
        <taxon>Eubodonida</taxon>
        <taxon>Bodonidae</taxon>
        <taxon>Bodo</taxon>
    </lineage>
</organism>
<dbReference type="EMBL" id="CYKH01000990">
    <property type="protein sequence ID" value="CUG76115.1"/>
    <property type="molecule type" value="Genomic_DNA"/>
</dbReference>
<name>A0A0S4J0L6_BODSA</name>
<feature type="region of interest" description="Disordered" evidence="2">
    <location>
        <begin position="1"/>
        <end position="102"/>
    </location>
</feature>
<feature type="compositionally biased region" description="Polar residues" evidence="2">
    <location>
        <begin position="282"/>
        <end position="309"/>
    </location>
</feature>
<dbReference type="InterPro" id="IPR018490">
    <property type="entry name" value="cNMP-bd_dom_sf"/>
</dbReference>
<keyword evidence="5" id="KW-1185">Reference proteome</keyword>
<sequence>MRSQMPTSFRATTTSDHNRENQSSPLLKASILPSYSVVPTDDHQPASPLSALSHEDSLLSGIPSPRSAGSGTPGGRRSGILVGSRCSGASGGGGSCDPPALTEFPNIQIEESLDFNARIGSMVQLSPQPSGRSNNPRAHFQSYKDQYDSFETTTGGLSMTTNCVQQASSRNATAQVAHSVSKMRSAAHTFQSNNLPNLSFCHVTHTSSSSTPMSPLTQKSSIAPRPGPVPAVVRNSNSSSTNQSAQQLQPQQQRARQDLFAQVANMSSFGEGEGDSADAHQQRMNAGRTASVTSPLSPEASAPNSPRHLTTTFSTFFTDQSNRVHFEDTTTSCESPPSEEGTTANYRKEQLAQHKFQRQQEDRDDDDDDRDLSFRSRSFLTFGPAVPVLVPQQGKAHHHATGIACLATLMNSTPIAAGKQASAAMERSIRQHRERLEQLREKHDASNVRQQQAQERRQFLADHQNLRLAASWSVMIMLIFSGLPLQRIGQDLNAQNRRRQRMGGRLIYPVVMLGMRRALRRARERLLTKGYTFDRPLIGTLRADKILGLFPEPVLRSAARSMTLRYFFPNEAIIVIGCEDDEAYVLASGSADVMMGTAKVFTMQPGMVFGTIGMISGEPRSASIFARGEGVMAWIMKRAVFDAAGDSTAIAAAHEALAEVRQKNIMNVYKSRLDPVALSAFPLFHGLAHETLADLLVGATPRVIRHNTVILDPDQPISSISHLLLLKGRVTLTFTPPKPSQSHSTMNGEERFTLAGEMRNTVDIPPMKGEAIALSHPALLLAAKIDPGATVRRGVRRASIASLRWDSASGQGEYSVTAPALLNVSPLFLPGGMMRPTPFLIKTVTDCDLLSFSRKTLRSQDVLELASIQQNALNAHGDFLGKPTKRDVARMLLDSVAPLFSDGALAAQTILTQLRTSTTTDSLLGSLHIEKWVYPRGGYLCFERNSEFLLNIVLDGELEGSAPRSSIMSGGFPVWPSFPDAWFAAADCVVRTTRRTVCLRIPRRDVLSWFCRALSDAQDLRLACSIFANNVTSGGLACVLGFSTFDLDGRVFPEDIHCTALEASSRQLTRSTRSAALPFDAADATISSVLRPALHHVAAQLRLERHSSLLDATSLLGESGELGSNSHLPLTPQSSTGNVTGSGSGGAVAEQQQQHCPTTTPKANKKIIPSFVPPPIRVRDPALQSASIKTPVPPPQETSPHLLPTDSAARSGAPSRTFKDITIGSGNGASSSRSSRQPTSPGVSPTSPTSARSNNQRTRSHNRSHHTNSAPSSSTVAKKNQHEALVDEWMALSSKPSSESTSSFQHATLPTPHHSHPTGRHAKPNTNVGANSRSEMTTSTHIPHVGSVVVVNENMRSSQNESTMMPRHLPVQHQVDLGTLRGKSNNPRRVHGAVVPQRR</sequence>
<feature type="coiled-coil region" evidence="1">
    <location>
        <begin position="422"/>
        <end position="456"/>
    </location>
</feature>
<dbReference type="InterPro" id="IPR014710">
    <property type="entry name" value="RmlC-like_jellyroll"/>
</dbReference>
<dbReference type="CDD" id="cd00038">
    <property type="entry name" value="CAP_ED"/>
    <property type="match status" value="1"/>
</dbReference>
<feature type="compositionally biased region" description="Polar residues" evidence="2">
    <location>
        <begin position="1150"/>
        <end position="1162"/>
    </location>
</feature>
<feature type="region of interest" description="Disordered" evidence="2">
    <location>
        <begin position="350"/>
        <end position="372"/>
    </location>
</feature>